<dbReference type="GO" id="GO:0003676">
    <property type="term" value="F:nucleic acid binding"/>
    <property type="evidence" value="ECO:0007669"/>
    <property type="project" value="InterPro"/>
</dbReference>
<dbReference type="InParanoid" id="A0A6L2PJT2"/>
<accession>A0A6L2PJT2</accession>
<dbReference type="EMBL" id="BLKM01000257">
    <property type="protein sequence ID" value="GFG30835.1"/>
    <property type="molecule type" value="Genomic_DNA"/>
</dbReference>
<dbReference type="AlphaFoldDB" id="A0A6L2PJT2"/>
<keyword evidence="2" id="KW-1185">Reference proteome</keyword>
<dbReference type="OrthoDB" id="425619at2759"/>
<comment type="caution">
    <text evidence="1">The sequence shown here is derived from an EMBL/GenBank/DDBJ whole genome shotgun (WGS) entry which is preliminary data.</text>
</comment>
<proteinExistence type="predicted"/>
<dbReference type="SUPFAM" id="SSF53098">
    <property type="entry name" value="Ribonuclease H-like"/>
    <property type="match status" value="1"/>
</dbReference>
<evidence type="ECO:0000313" key="2">
    <source>
        <dbReference type="Proteomes" id="UP000502823"/>
    </source>
</evidence>
<dbReference type="Proteomes" id="UP000502823">
    <property type="component" value="Unassembled WGS sequence"/>
</dbReference>
<dbReference type="Gene3D" id="3.30.420.10">
    <property type="entry name" value="Ribonuclease H-like superfamily/Ribonuclease H"/>
    <property type="match status" value="1"/>
</dbReference>
<dbReference type="InterPro" id="IPR012337">
    <property type="entry name" value="RNaseH-like_sf"/>
</dbReference>
<evidence type="ECO:0008006" key="3">
    <source>
        <dbReference type="Google" id="ProtNLM"/>
    </source>
</evidence>
<sequence length="189" mass="21275">MPKTARDLCVVDLYGLLPTGCGGVRYTLKTVTHYLADVTQPKCILSDNGTQFASPVWRKRLSDLGIDVKFVPVCRPQGNPSKCCMKEIDKILKAYIRMKSMADRRNRRPKKGIHKWEPQVGNLVLSKCQPVSEAVKGVTSKFMCPFESPWRISGVILPSAFEISSFEGKIRGIFNKQEINGRLRVRSCN</sequence>
<dbReference type="InterPro" id="IPR036397">
    <property type="entry name" value="RNaseH_sf"/>
</dbReference>
<protein>
    <recommendedName>
        <fullName evidence="3">Integrase catalytic domain-containing protein</fullName>
    </recommendedName>
</protein>
<organism evidence="1 2">
    <name type="scientific">Coptotermes formosanus</name>
    <name type="common">Formosan subterranean termite</name>
    <dbReference type="NCBI Taxonomy" id="36987"/>
    <lineage>
        <taxon>Eukaryota</taxon>
        <taxon>Metazoa</taxon>
        <taxon>Ecdysozoa</taxon>
        <taxon>Arthropoda</taxon>
        <taxon>Hexapoda</taxon>
        <taxon>Insecta</taxon>
        <taxon>Pterygota</taxon>
        <taxon>Neoptera</taxon>
        <taxon>Polyneoptera</taxon>
        <taxon>Dictyoptera</taxon>
        <taxon>Blattodea</taxon>
        <taxon>Blattoidea</taxon>
        <taxon>Termitoidae</taxon>
        <taxon>Rhinotermitidae</taxon>
        <taxon>Coptotermes</taxon>
    </lineage>
</organism>
<reference evidence="2" key="1">
    <citation type="submission" date="2020-01" db="EMBL/GenBank/DDBJ databases">
        <title>Draft genome sequence of the Termite Coptotermes fromosanus.</title>
        <authorList>
            <person name="Itakura S."/>
            <person name="Yosikawa Y."/>
            <person name="Umezawa K."/>
        </authorList>
    </citation>
    <scope>NUCLEOTIDE SEQUENCE [LARGE SCALE GENOMIC DNA]</scope>
</reference>
<evidence type="ECO:0000313" key="1">
    <source>
        <dbReference type="EMBL" id="GFG30835.1"/>
    </source>
</evidence>
<gene>
    <name evidence="1" type="ORF">Cfor_00763</name>
</gene>
<name>A0A6L2PJT2_COPFO</name>